<protein>
    <submittedName>
        <fullName evidence="2">Uncharacterized protein</fullName>
    </submittedName>
</protein>
<organism evidence="2 3">
    <name type="scientific">Apodospora peruviana</name>
    <dbReference type="NCBI Taxonomy" id="516989"/>
    <lineage>
        <taxon>Eukaryota</taxon>
        <taxon>Fungi</taxon>
        <taxon>Dikarya</taxon>
        <taxon>Ascomycota</taxon>
        <taxon>Pezizomycotina</taxon>
        <taxon>Sordariomycetes</taxon>
        <taxon>Sordariomycetidae</taxon>
        <taxon>Sordariales</taxon>
        <taxon>Lasiosphaeriaceae</taxon>
        <taxon>Apodospora</taxon>
    </lineage>
</organism>
<evidence type="ECO:0000256" key="1">
    <source>
        <dbReference type="SAM" id="MobiDB-lite"/>
    </source>
</evidence>
<proteinExistence type="predicted"/>
<feature type="region of interest" description="Disordered" evidence="1">
    <location>
        <begin position="58"/>
        <end position="77"/>
    </location>
</feature>
<name>A0AAE0MFV9_9PEZI</name>
<gene>
    <name evidence="2" type="ORF">B0H66DRAFT_541298</name>
</gene>
<evidence type="ECO:0000313" key="2">
    <source>
        <dbReference type="EMBL" id="KAK3329509.1"/>
    </source>
</evidence>
<dbReference type="Proteomes" id="UP001283341">
    <property type="component" value="Unassembled WGS sequence"/>
</dbReference>
<accession>A0AAE0MFV9</accession>
<reference evidence="2" key="2">
    <citation type="submission" date="2023-06" db="EMBL/GenBank/DDBJ databases">
        <authorList>
            <consortium name="Lawrence Berkeley National Laboratory"/>
            <person name="Haridas S."/>
            <person name="Hensen N."/>
            <person name="Bonometti L."/>
            <person name="Westerberg I."/>
            <person name="Brannstrom I.O."/>
            <person name="Guillou S."/>
            <person name="Cros-Aarteil S."/>
            <person name="Calhoun S."/>
            <person name="Kuo A."/>
            <person name="Mondo S."/>
            <person name="Pangilinan J."/>
            <person name="Riley R."/>
            <person name="Labutti K."/>
            <person name="Andreopoulos B."/>
            <person name="Lipzen A."/>
            <person name="Chen C."/>
            <person name="Yanf M."/>
            <person name="Daum C."/>
            <person name="Ng V."/>
            <person name="Clum A."/>
            <person name="Steindorff A."/>
            <person name="Ohm R."/>
            <person name="Martin F."/>
            <person name="Silar P."/>
            <person name="Natvig D."/>
            <person name="Lalanne C."/>
            <person name="Gautier V."/>
            <person name="Ament-Velasquez S.L."/>
            <person name="Kruys A."/>
            <person name="Hutchinson M.I."/>
            <person name="Powell A.J."/>
            <person name="Barry K."/>
            <person name="Miller A.N."/>
            <person name="Grigoriev I.V."/>
            <person name="Debuchy R."/>
            <person name="Gladieux P."/>
            <person name="Thoren M.H."/>
            <person name="Johannesson H."/>
        </authorList>
    </citation>
    <scope>NUCLEOTIDE SEQUENCE</scope>
    <source>
        <strain evidence="2">CBS 118394</strain>
    </source>
</reference>
<comment type="caution">
    <text evidence="2">The sequence shown here is derived from an EMBL/GenBank/DDBJ whole genome shotgun (WGS) entry which is preliminary data.</text>
</comment>
<keyword evidence="3" id="KW-1185">Reference proteome</keyword>
<reference evidence="2" key="1">
    <citation type="journal article" date="2023" name="Mol. Phylogenet. Evol.">
        <title>Genome-scale phylogeny and comparative genomics of the fungal order Sordariales.</title>
        <authorList>
            <person name="Hensen N."/>
            <person name="Bonometti L."/>
            <person name="Westerberg I."/>
            <person name="Brannstrom I.O."/>
            <person name="Guillou S."/>
            <person name="Cros-Aarteil S."/>
            <person name="Calhoun S."/>
            <person name="Haridas S."/>
            <person name="Kuo A."/>
            <person name="Mondo S."/>
            <person name="Pangilinan J."/>
            <person name="Riley R."/>
            <person name="LaButti K."/>
            <person name="Andreopoulos B."/>
            <person name="Lipzen A."/>
            <person name="Chen C."/>
            <person name="Yan M."/>
            <person name="Daum C."/>
            <person name="Ng V."/>
            <person name="Clum A."/>
            <person name="Steindorff A."/>
            <person name="Ohm R.A."/>
            <person name="Martin F."/>
            <person name="Silar P."/>
            <person name="Natvig D.O."/>
            <person name="Lalanne C."/>
            <person name="Gautier V."/>
            <person name="Ament-Velasquez S.L."/>
            <person name="Kruys A."/>
            <person name="Hutchinson M.I."/>
            <person name="Powell A.J."/>
            <person name="Barry K."/>
            <person name="Miller A.N."/>
            <person name="Grigoriev I.V."/>
            <person name="Debuchy R."/>
            <person name="Gladieux P."/>
            <person name="Hiltunen Thoren M."/>
            <person name="Johannesson H."/>
        </authorList>
    </citation>
    <scope>NUCLEOTIDE SEQUENCE</scope>
    <source>
        <strain evidence="2">CBS 118394</strain>
    </source>
</reference>
<evidence type="ECO:0000313" key="3">
    <source>
        <dbReference type="Proteomes" id="UP001283341"/>
    </source>
</evidence>
<sequence length="152" mass="16477">MYRTVSLRVRASSLLKSTFASTKWTARGGISNAPFLLLASSVTIRSWGWRHGVVQPVIRRSKNGGGSGSGEEGRRTTGKRIHRVVFFTLVFTSPLGTLGGGRSAPRTASIRLARCGQGAATGGEAWSRSRTTSLLLMYQGWRARVVPKETLQ</sequence>
<dbReference type="AlphaFoldDB" id="A0AAE0MFV9"/>
<dbReference type="EMBL" id="JAUEDM010000001">
    <property type="protein sequence ID" value="KAK3329509.1"/>
    <property type="molecule type" value="Genomic_DNA"/>
</dbReference>